<name>A0A4P9WAB1_9FUNG</name>
<dbReference type="SUPFAM" id="SSF52058">
    <property type="entry name" value="L domain-like"/>
    <property type="match status" value="1"/>
</dbReference>
<gene>
    <name evidence="5" type="ORF">BDK51DRAFT_35195</name>
</gene>
<feature type="transmembrane region" description="Helical" evidence="4">
    <location>
        <begin position="207"/>
        <end position="228"/>
    </location>
</feature>
<evidence type="ECO:0000313" key="5">
    <source>
        <dbReference type="EMBL" id="RKO89529.1"/>
    </source>
</evidence>
<accession>A0A4P9WAB1</accession>
<keyword evidence="6" id="KW-1185">Reference proteome</keyword>
<evidence type="ECO:0000256" key="1">
    <source>
        <dbReference type="ARBA" id="ARBA00022614"/>
    </source>
</evidence>
<proteinExistence type="predicted"/>
<dbReference type="GO" id="GO:0033612">
    <property type="term" value="F:receptor serine/threonine kinase binding"/>
    <property type="evidence" value="ECO:0007669"/>
    <property type="project" value="TreeGrafter"/>
</dbReference>
<reference evidence="6" key="1">
    <citation type="journal article" date="2018" name="Nat. Microbiol.">
        <title>Leveraging single-cell genomics to expand the fungal tree of life.</title>
        <authorList>
            <person name="Ahrendt S.R."/>
            <person name="Quandt C.A."/>
            <person name="Ciobanu D."/>
            <person name="Clum A."/>
            <person name="Salamov A."/>
            <person name="Andreopoulos B."/>
            <person name="Cheng J.F."/>
            <person name="Woyke T."/>
            <person name="Pelin A."/>
            <person name="Henrissat B."/>
            <person name="Reynolds N.K."/>
            <person name="Benny G.L."/>
            <person name="Smith M.E."/>
            <person name="James T.Y."/>
            <person name="Grigoriev I.V."/>
        </authorList>
    </citation>
    <scope>NUCLEOTIDE SEQUENCE [LARGE SCALE GENOMIC DNA]</scope>
</reference>
<feature type="non-terminal residue" evidence="5">
    <location>
        <position position="1"/>
    </location>
</feature>
<dbReference type="InterPro" id="IPR032675">
    <property type="entry name" value="LRR_dom_sf"/>
</dbReference>
<dbReference type="PANTHER" id="PTHR48056:SF26">
    <property type="entry name" value="MDIS1-INTERACTING RECEPTOR LIKE KINASE 1"/>
    <property type="match status" value="1"/>
</dbReference>
<feature type="transmembrane region" description="Helical" evidence="4">
    <location>
        <begin position="149"/>
        <end position="172"/>
    </location>
</feature>
<keyword evidence="2" id="KW-0677">Repeat</keyword>
<keyword evidence="4" id="KW-0472">Membrane</keyword>
<organism evidence="5 6">
    <name type="scientific">Blyttiomyces helicus</name>
    <dbReference type="NCBI Taxonomy" id="388810"/>
    <lineage>
        <taxon>Eukaryota</taxon>
        <taxon>Fungi</taxon>
        <taxon>Fungi incertae sedis</taxon>
        <taxon>Chytridiomycota</taxon>
        <taxon>Chytridiomycota incertae sedis</taxon>
        <taxon>Chytridiomycetes</taxon>
        <taxon>Chytridiomycetes incertae sedis</taxon>
        <taxon>Blyttiomyces</taxon>
    </lineage>
</organism>
<evidence type="ECO:0000256" key="3">
    <source>
        <dbReference type="SAM" id="MobiDB-lite"/>
    </source>
</evidence>
<evidence type="ECO:0000313" key="6">
    <source>
        <dbReference type="Proteomes" id="UP000269721"/>
    </source>
</evidence>
<sequence>YLFNNSLTGSIPESLGNLKNLTELQVEKRALFPCPDRKREETLTATSTKLIVCVICLDNSVLGHNQLSGSIPEALGNLRGLNLIDLERNQLSGPVPNFSNLTNLTNCFVDNLNSMCMPEFLRTIDATRACIGSIRLPVCGGSSNPLPTLVVLSIAAGSIFFTVILSCILLSLNRGKKMPKRSIVISIRESWKKFWSRPSYESSEAEVLRLGVTVILLATLTGYAIFLLHQISTYTPAQSFTLDTSNTAVQIPIIEIKGPSEMLVSECIYQNDFRGALCGSRGAFGYLDDPATNIENTTVDAVLSAILANPFYLANALDRFTTTADSTPEPYLNVSRVQITLTTDSSPNGNDFHSEAIDVLLRHIDAINTNGSDLSQADSITQSSVPILPGYINQVQFATTTRQLLDESQTLACYHLSGIPLKNSTTISPSVGLIGETGDGTRIIIIRPRDFVTEVITDKATYNLLGAIASFLGPLTAAVTVYSWLFGVGKLRPCGVVHELSIQRRMKRLNLLDRIKYVDFEAQPTSSDRKLTVSEEMDLLRRQMLSASEEVALLRRQMFFYLKPTRSSSSGRKQWRIQREGGGSRTNPSNSSIGSVIGNKRSLRNGDAQARNEPRVKSLRCLRREPPLLYAILPPSNNTFNQLHPDPSSATSASISPVRRIDSTGMGLGN</sequence>
<dbReference type="InterPro" id="IPR050647">
    <property type="entry name" value="Plant_LRR-RLKs"/>
</dbReference>
<dbReference type="EMBL" id="KZ996039">
    <property type="protein sequence ID" value="RKO89529.1"/>
    <property type="molecule type" value="Genomic_DNA"/>
</dbReference>
<feature type="compositionally biased region" description="Polar residues" evidence="3">
    <location>
        <begin position="640"/>
        <end position="655"/>
    </location>
</feature>
<protein>
    <submittedName>
        <fullName evidence="5">Uncharacterized protein</fullName>
    </submittedName>
</protein>
<dbReference type="Gene3D" id="3.80.10.10">
    <property type="entry name" value="Ribonuclease Inhibitor"/>
    <property type="match status" value="1"/>
</dbReference>
<dbReference type="OrthoDB" id="5589462at2759"/>
<feature type="region of interest" description="Disordered" evidence="3">
    <location>
        <begin position="571"/>
        <end position="618"/>
    </location>
</feature>
<dbReference type="AlphaFoldDB" id="A0A4P9WAB1"/>
<feature type="region of interest" description="Disordered" evidence="3">
    <location>
        <begin position="640"/>
        <end position="670"/>
    </location>
</feature>
<keyword evidence="4" id="KW-1133">Transmembrane helix</keyword>
<keyword evidence="4" id="KW-0812">Transmembrane</keyword>
<evidence type="ECO:0000256" key="4">
    <source>
        <dbReference type="SAM" id="Phobius"/>
    </source>
</evidence>
<dbReference type="PANTHER" id="PTHR48056">
    <property type="entry name" value="LRR RECEPTOR-LIKE SERINE/THREONINE-PROTEIN KINASE-RELATED"/>
    <property type="match status" value="1"/>
</dbReference>
<evidence type="ECO:0000256" key="2">
    <source>
        <dbReference type="ARBA" id="ARBA00022737"/>
    </source>
</evidence>
<keyword evidence="1" id="KW-0433">Leucine-rich repeat</keyword>
<feature type="compositionally biased region" description="Polar residues" evidence="3">
    <location>
        <begin position="585"/>
        <end position="594"/>
    </location>
</feature>
<dbReference type="Proteomes" id="UP000269721">
    <property type="component" value="Unassembled WGS sequence"/>
</dbReference>